<accession>A0A3P8AGE2</accession>
<feature type="compositionally biased region" description="Acidic residues" evidence="2">
    <location>
        <begin position="230"/>
        <end position="251"/>
    </location>
</feature>
<evidence type="ECO:0000256" key="1">
    <source>
        <dbReference type="SAM" id="Coils"/>
    </source>
</evidence>
<reference evidence="5" key="2">
    <citation type="submission" date="2019-09" db="UniProtKB">
        <authorList>
            <consortium name="WormBaseParasite"/>
        </authorList>
    </citation>
    <scope>IDENTIFICATION</scope>
</reference>
<dbReference type="AlphaFoldDB" id="A0A183G7F3"/>
<dbReference type="EMBL" id="UZAH01030210">
    <property type="protein sequence ID" value="VDP09691.1"/>
    <property type="molecule type" value="Genomic_DNA"/>
</dbReference>
<evidence type="ECO:0000313" key="5">
    <source>
        <dbReference type="WBParaSite" id="HPBE_0001771401-mRNA-1"/>
    </source>
</evidence>
<gene>
    <name evidence="3" type="ORF">HPBE_LOCUS17713</name>
</gene>
<dbReference type="OrthoDB" id="5876058at2759"/>
<feature type="region of interest" description="Disordered" evidence="2">
    <location>
        <begin position="217"/>
        <end position="252"/>
    </location>
</feature>
<evidence type="ECO:0000256" key="2">
    <source>
        <dbReference type="SAM" id="MobiDB-lite"/>
    </source>
</evidence>
<name>A0A183G7F3_HELPZ</name>
<protein>
    <submittedName>
        <fullName evidence="3 5">Uncharacterized protein</fullName>
    </submittedName>
</protein>
<evidence type="ECO:0000313" key="3">
    <source>
        <dbReference type="EMBL" id="VDP09691.1"/>
    </source>
</evidence>
<keyword evidence="1" id="KW-0175">Coiled coil</keyword>
<sequence length="402" mass="45332">MEYGLQPLNIWMKFFRYFTTNRLQNDLPPLTRLSSQTFQTMSSIQVPPATYNRMAFIATEWTTPLAMDASLIPLLLRLHPNDICSPSPSVPARPCVSARPSSRAAQQDSAERIFSPRVDIIAQYADRGRHLLDKTTADNEKRIKALLKKLKRSAKTQKELEHDVNEEKSFLDSLNDEWKPARLERVPQKPDTYLSLKSATDAVGRDLQRLSTKLRKVKTSSVTDSQQTEEFAEAEDIESGADEGDQFEGESLDSLPLNYEDTVAGGDALPEISRLDLSLLSPAVDVQTRHFIDFTTPKKNSPPRTLALPEWMRLLPLGETNSSRLPLLQYSPPVAPKAKTERCSQTQGFRSEIVDSACQTTDEERNPSDSGFLDTVEKSPRKKIEIVHPMSKQNIQEMLSQM</sequence>
<evidence type="ECO:0000313" key="4">
    <source>
        <dbReference type="Proteomes" id="UP000050761"/>
    </source>
</evidence>
<reference evidence="3 4" key="1">
    <citation type="submission" date="2018-11" db="EMBL/GenBank/DDBJ databases">
        <authorList>
            <consortium name="Pathogen Informatics"/>
        </authorList>
    </citation>
    <scope>NUCLEOTIDE SEQUENCE [LARGE SCALE GENOMIC DNA]</scope>
</reference>
<organism evidence="4 5">
    <name type="scientific">Heligmosomoides polygyrus</name>
    <name type="common">Parasitic roundworm</name>
    <dbReference type="NCBI Taxonomy" id="6339"/>
    <lineage>
        <taxon>Eukaryota</taxon>
        <taxon>Metazoa</taxon>
        <taxon>Ecdysozoa</taxon>
        <taxon>Nematoda</taxon>
        <taxon>Chromadorea</taxon>
        <taxon>Rhabditida</taxon>
        <taxon>Rhabditina</taxon>
        <taxon>Rhabditomorpha</taxon>
        <taxon>Strongyloidea</taxon>
        <taxon>Heligmosomidae</taxon>
        <taxon>Heligmosomoides</taxon>
    </lineage>
</organism>
<dbReference type="Proteomes" id="UP000050761">
    <property type="component" value="Unassembled WGS sequence"/>
</dbReference>
<feature type="compositionally biased region" description="Polar residues" evidence="2">
    <location>
        <begin position="219"/>
        <end position="229"/>
    </location>
</feature>
<keyword evidence="4" id="KW-1185">Reference proteome</keyword>
<proteinExistence type="predicted"/>
<dbReference type="WBParaSite" id="HPBE_0001771401-mRNA-1">
    <property type="protein sequence ID" value="HPBE_0001771401-mRNA-1"/>
    <property type="gene ID" value="HPBE_0001771401"/>
</dbReference>
<feature type="coiled-coil region" evidence="1">
    <location>
        <begin position="143"/>
        <end position="177"/>
    </location>
</feature>
<accession>A0A183G7F3</accession>